<feature type="transmembrane region" description="Helical" evidence="6">
    <location>
        <begin position="20"/>
        <end position="39"/>
    </location>
</feature>
<dbReference type="InterPro" id="IPR001851">
    <property type="entry name" value="ABC_transp_permease"/>
</dbReference>
<dbReference type="Pfam" id="PF02653">
    <property type="entry name" value="BPD_transp_2"/>
    <property type="match status" value="1"/>
</dbReference>
<organism evidence="7 9">
    <name type="scientific">Aminobacter aminovorans</name>
    <name type="common">Chelatobacter heintzii</name>
    <dbReference type="NCBI Taxonomy" id="83263"/>
    <lineage>
        <taxon>Bacteria</taxon>
        <taxon>Pseudomonadati</taxon>
        <taxon>Pseudomonadota</taxon>
        <taxon>Alphaproteobacteria</taxon>
        <taxon>Hyphomicrobiales</taxon>
        <taxon>Phyllobacteriaceae</taxon>
        <taxon>Aminobacter</taxon>
    </lineage>
</organism>
<feature type="transmembrane region" description="Helical" evidence="6">
    <location>
        <begin position="93"/>
        <end position="109"/>
    </location>
</feature>
<keyword evidence="3 6" id="KW-0812">Transmembrane</keyword>
<dbReference type="EMBL" id="CP015005">
    <property type="protein sequence ID" value="AMS43015.1"/>
    <property type="molecule type" value="Genomic_DNA"/>
</dbReference>
<keyword evidence="8" id="KW-0762">Sugar transport</keyword>
<feature type="transmembrane region" description="Helical" evidence="6">
    <location>
        <begin position="325"/>
        <end position="346"/>
    </location>
</feature>
<feature type="transmembrane region" description="Helical" evidence="6">
    <location>
        <begin position="59"/>
        <end position="81"/>
    </location>
</feature>
<reference evidence="7 9" key="1">
    <citation type="submission" date="2016-03" db="EMBL/GenBank/DDBJ databases">
        <title>Complete genome of Aminobacter aminovorans KCTC 2477.</title>
        <authorList>
            <person name="Kim K.M."/>
        </authorList>
    </citation>
    <scope>NUCLEOTIDE SEQUENCE [LARGE SCALE GENOMIC DNA]</scope>
    <source>
        <strain evidence="7 9">KCTC 2477</strain>
    </source>
</reference>
<keyword evidence="5 6" id="KW-0472">Membrane</keyword>
<dbReference type="AlphaFoldDB" id="A0AAC8YR71"/>
<keyword evidence="4 6" id="KW-1133">Transmembrane helix</keyword>
<gene>
    <name evidence="7" type="ORF">AA2016_4098</name>
    <name evidence="8" type="ORF">FHS67_001169</name>
</gene>
<dbReference type="GO" id="GO:0005886">
    <property type="term" value="C:plasma membrane"/>
    <property type="evidence" value="ECO:0007669"/>
    <property type="project" value="UniProtKB-SubCell"/>
</dbReference>
<dbReference type="PANTHER" id="PTHR47089:SF1">
    <property type="entry name" value="GUANOSINE ABC TRANSPORTER PERMEASE PROTEIN NUPP"/>
    <property type="match status" value="1"/>
</dbReference>
<evidence type="ECO:0000256" key="5">
    <source>
        <dbReference type="ARBA" id="ARBA00023136"/>
    </source>
</evidence>
<keyword evidence="8" id="KW-0813">Transport</keyword>
<evidence type="ECO:0000313" key="7">
    <source>
        <dbReference type="EMBL" id="AMS43015.1"/>
    </source>
</evidence>
<evidence type="ECO:0000313" key="8">
    <source>
        <dbReference type="EMBL" id="MBB3704866.1"/>
    </source>
</evidence>
<dbReference type="KEGG" id="aak:AA2016_4098"/>
<name>A0AAC8YR71_AMIAI</name>
<evidence type="ECO:0000256" key="2">
    <source>
        <dbReference type="ARBA" id="ARBA00022475"/>
    </source>
</evidence>
<keyword evidence="2" id="KW-1003">Cell membrane</keyword>
<feature type="transmembrane region" description="Helical" evidence="6">
    <location>
        <begin position="115"/>
        <end position="138"/>
    </location>
</feature>
<dbReference type="CDD" id="cd06580">
    <property type="entry name" value="TM_PBP1_transp_TpRbsC_like"/>
    <property type="match status" value="1"/>
</dbReference>
<sequence>MHIKLEQRHGSSLLWQGASYGLAILAGFVATAMLLKLSSADVTTAFEALFRGALGSQRAMLRTLVAATPLILTGLAAVVVFRARIWSIGQEGQVYAGAMGAYWVASSLADAPLVVVGPLAIAGAMLGGATMSGIAALLRNRYEVNEIFSTVMLNYIIVYLLSFLLSGGPWTEAGTTVAYHQTPLLAQTAWLPHLAGPLHAGILIALLAAIAVHLLLERTSSGYDMRALGANQTALRFMGMDVPRIVLVTMLLSGALAGLAGGVELLGVQHRLKADYLFGLGYGGIIVAMVGGLRPAGTVAVAILFGGLSSGAVDMRIQSGVPDSLIQAMQGTILLFVLCGTALARYRLTWSSAK</sequence>
<dbReference type="PANTHER" id="PTHR47089">
    <property type="entry name" value="ABC TRANSPORTER, PERMEASE PROTEIN"/>
    <property type="match status" value="1"/>
</dbReference>
<feature type="transmembrane region" description="Helical" evidence="6">
    <location>
        <begin position="150"/>
        <end position="170"/>
    </location>
</feature>
<comment type="subcellular location">
    <subcellularLocation>
        <location evidence="1">Cell membrane</location>
        <topology evidence="1">Multi-pass membrane protein</topology>
    </subcellularLocation>
</comment>
<feature type="transmembrane region" description="Helical" evidence="6">
    <location>
        <begin position="190"/>
        <end position="216"/>
    </location>
</feature>
<evidence type="ECO:0000313" key="10">
    <source>
        <dbReference type="Proteomes" id="UP000577697"/>
    </source>
</evidence>
<proteinExistence type="predicted"/>
<dbReference type="GO" id="GO:0022857">
    <property type="term" value="F:transmembrane transporter activity"/>
    <property type="evidence" value="ECO:0007669"/>
    <property type="project" value="InterPro"/>
</dbReference>
<protein>
    <submittedName>
        <fullName evidence="7">ABC transporter permease</fullName>
    </submittedName>
    <submittedName>
        <fullName evidence="8">Simple sugar transport system permease protein</fullName>
    </submittedName>
</protein>
<evidence type="ECO:0000256" key="3">
    <source>
        <dbReference type="ARBA" id="ARBA00022692"/>
    </source>
</evidence>
<feature type="transmembrane region" description="Helical" evidence="6">
    <location>
        <begin position="245"/>
        <end position="268"/>
    </location>
</feature>
<accession>A0AAC8YR71</accession>
<evidence type="ECO:0000256" key="6">
    <source>
        <dbReference type="SAM" id="Phobius"/>
    </source>
</evidence>
<reference evidence="8 10" key="2">
    <citation type="submission" date="2020-08" db="EMBL/GenBank/DDBJ databases">
        <title>Genomic Encyclopedia of Type Strains, Phase IV (KMG-IV): sequencing the most valuable type-strain genomes for metagenomic binning, comparative biology and taxonomic classification.</title>
        <authorList>
            <person name="Goeker M."/>
        </authorList>
    </citation>
    <scope>NUCLEOTIDE SEQUENCE [LARGE SCALE GENOMIC DNA]</scope>
    <source>
        <strain evidence="8 10">DSM 10368</strain>
    </source>
</reference>
<keyword evidence="10" id="KW-1185">Reference proteome</keyword>
<dbReference type="Proteomes" id="UP000577697">
    <property type="component" value="Unassembled WGS sequence"/>
</dbReference>
<evidence type="ECO:0000256" key="4">
    <source>
        <dbReference type="ARBA" id="ARBA00022989"/>
    </source>
</evidence>
<evidence type="ECO:0000256" key="1">
    <source>
        <dbReference type="ARBA" id="ARBA00004651"/>
    </source>
</evidence>
<dbReference type="EMBL" id="JACICB010000003">
    <property type="protein sequence ID" value="MBB3704866.1"/>
    <property type="molecule type" value="Genomic_DNA"/>
</dbReference>
<dbReference type="RefSeq" id="WP_067963092.1">
    <property type="nucleotide sequence ID" value="NZ_CP015005.1"/>
</dbReference>
<dbReference type="Proteomes" id="UP000075755">
    <property type="component" value="Chromosome"/>
</dbReference>
<feature type="transmembrane region" description="Helical" evidence="6">
    <location>
        <begin position="280"/>
        <end position="305"/>
    </location>
</feature>
<evidence type="ECO:0000313" key="9">
    <source>
        <dbReference type="Proteomes" id="UP000075755"/>
    </source>
</evidence>